<feature type="domain" description="UBA" evidence="3">
    <location>
        <begin position="162"/>
        <end position="214"/>
    </location>
</feature>
<dbReference type="Pfam" id="PF22562">
    <property type="entry name" value="UBA_7"/>
    <property type="match status" value="1"/>
</dbReference>
<feature type="coiled-coil region" evidence="1">
    <location>
        <begin position="228"/>
        <end position="262"/>
    </location>
</feature>
<dbReference type="PROSITE" id="PS50030">
    <property type="entry name" value="UBA"/>
    <property type="match status" value="1"/>
</dbReference>
<feature type="region of interest" description="Disordered" evidence="2">
    <location>
        <begin position="277"/>
        <end position="330"/>
    </location>
</feature>
<dbReference type="STRING" id="3659.A0A0A0LX85"/>
<organism evidence="4 5">
    <name type="scientific">Cucumis sativus</name>
    <name type="common">Cucumber</name>
    <dbReference type="NCBI Taxonomy" id="3659"/>
    <lineage>
        <taxon>Eukaryota</taxon>
        <taxon>Viridiplantae</taxon>
        <taxon>Streptophyta</taxon>
        <taxon>Embryophyta</taxon>
        <taxon>Tracheophyta</taxon>
        <taxon>Spermatophyta</taxon>
        <taxon>Magnoliopsida</taxon>
        <taxon>eudicotyledons</taxon>
        <taxon>Gunneridae</taxon>
        <taxon>Pentapetalae</taxon>
        <taxon>rosids</taxon>
        <taxon>fabids</taxon>
        <taxon>Cucurbitales</taxon>
        <taxon>Cucurbitaceae</taxon>
        <taxon>Benincaseae</taxon>
        <taxon>Cucumis</taxon>
    </lineage>
</organism>
<evidence type="ECO:0000313" key="5">
    <source>
        <dbReference type="Proteomes" id="UP000029981"/>
    </source>
</evidence>
<dbReference type="SMART" id="SM00165">
    <property type="entry name" value="UBA"/>
    <property type="match status" value="2"/>
</dbReference>
<dbReference type="InterPro" id="IPR015940">
    <property type="entry name" value="UBA"/>
</dbReference>
<dbReference type="OrthoDB" id="515654at2759"/>
<reference evidence="4 5" key="3">
    <citation type="journal article" date="2010" name="BMC Genomics">
        <title>Transcriptome sequencing and comparative analysis of cucumber flowers with different sex types.</title>
        <authorList>
            <person name="Guo S."/>
            <person name="Zheng Y."/>
            <person name="Joung J.G."/>
            <person name="Liu S."/>
            <person name="Zhang Z."/>
            <person name="Crasta O.R."/>
            <person name="Sobral B.W."/>
            <person name="Xu Y."/>
            <person name="Huang S."/>
            <person name="Fei Z."/>
        </authorList>
    </citation>
    <scope>NUCLEOTIDE SEQUENCE [LARGE SCALE GENOMIC DNA]</scope>
    <source>
        <strain evidence="5">cv. 9930</strain>
    </source>
</reference>
<feature type="compositionally biased region" description="Low complexity" evidence="2">
    <location>
        <begin position="43"/>
        <end position="56"/>
    </location>
</feature>
<feature type="compositionally biased region" description="Basic residues" evidence="2">
    <location>
        <begin position="148"/>
        <end position="157"/>
    </location>
</feature>
<dbReference type="Gene3D" id="1.10.8.10">
    <property type="entry name" value="DNA helicase RuvA subunit, C-terminal domain"/>
    <property type="match status" value="1"/>
</dbReference>
<gene>
    <name evidence="4" type="ORF">Csa_1G600770</name>
</gene>
<evidence type="ECO:0000256" key="2">
    <source>
        <dbReference type="SAM" id="MobiDB-lite"/>
    </source>
</evidence>
<feature type="region of interest" description="Disordered" evidence="2">
    <location>
        <begin position="107"/>
        <end position="163"/>
    </location>
</feature>
<reference evidence="4 5" key="2">
    <citation type="journal article" date="2009" name="PLoS ONE">
        <title>An integrated genetic and cytogenetic map of the cucumber genome.</title>
        <authorList>
            <person name="Ren Y."/>
            <person name="Zhang Z."/>
            <person name="Liu J."/>
            <person name="Staub J.E."/>
            <person name="Han Y."/>
            <person name="Cheng Z."/>
            <person name="Li X."/>
            <person name="Lu J."/>
            <person name="Miao H."/>
            <person name="Kang H."/>
            <person name="Xie B."/>
            <person name="Gu X."/>
            <person name="Wang X."/>
            <person name="Du Y."/>
            <person name="Jin W."/>
            <person name="Huang S."/>
        </authorList>
    </citation>
    <scope>NUCLEOTIDE SEQUENCE [LARGE SCALE GENOMIC DNA]</scope>
    <source>
        <strain evidence="5">cv. 9930</strain>
    </source>
</reference>
<keyword evidence="1" id="KW-0175">Coiled coil</keyword>
<reference evidence="4 5" key="1">
    <citation type="journal article" date="2009" name="Nat. Genet.">
        <title>The genome of the cucumber, Cucumis sativus L.</title>
        <authorList>
            <person name="Huang S."/>
            <person name="Li R."/>
            <person name="Zhang Z."/>
            <person name="Li L."/>
            <person name="Gu X."/>
            <person name="Fan W."/>
            <person name="Lucas W.J."/>
            <person name="Wang X."/>
            <person name="Xie B."/>
            <person name="Ni P."/>
            <person name="Ren Y."/>
            <person name="Zhu H."/>
            <person name="Li J."/>
            <person name="Lin K."/>
            <person name="Jin W."/>
            <person name="Fei Z."/>
            <person name="Li G."/>
            <person name="Staub J."/>
            <person name="Kilian A."/>
            <person name="van der Vossen E.A."/>
            <person name="Wu Y."/>
            <person name="Guo J."/>
            <person name="He J."/>
            <person name="Jia Z."/>
            <person name="Ren Y."/>
            <person name="Tian G."/>
            <person name="Lu Y."/>
            <person name="Ruan J."/>
            <person name="Qian W."/>
            <person name="Wang M."/>
            <person name="Huang Q."/>
            <person name="Li B."/>
            <person name="Xuan Z."/>
            <person name="Cao J."/>
            <person name="Asan"/>
            <person name="Wu Z."/>
            <person name="Zhang J."/>
            <person name="Cai Q."/>
            <person name="Bai Y."/>
            <person name="Zhao B."/>
            <person name="Han Y."/>
            <person name="Li Y."/>
            <person name="Li X."/>
            <person name="Wang S."/>
            <person name="Shi Q."/>
            <person name="Liu S."/>
            <person name="Cho W.K."/>
            <person name="Kim J.Y."/>
            <person name="Xu Y."/>
            <person name="Heller-Uszynska K."/>
            <person name="Miao H."/>
            <person name="Cheng Z."/>
            <person name="Zhang S."/>
            <person name="Wu J."/>
            <person name="Yang Y."/>
            <person name="Kang H."/>
            <person name="Li M."/>
            <person name="Liang H."/>
            <person name="Ren X."/>
            <person name="Shi Z."/>
            <person name="Wen M."/>
            <person name="Jian M."/>
            <person name="Yang H."/>
            <person name="Zhang G."/>
            <person name="Yang Z."/>
            <person name="Chen R."/>
            <person name="Liu S."/>
            <person name="Li J."/>
            <person name="Ma L."/>
            <person name="Liu H."/>
            <person name="Zhou Y."/>
            <person name="Zhao J."/>
            <person name="Fang X."/>
            <person name="Li G."/>
            <person name="Fang L."/>
            <person name="Li Y."/>
            <person name="Liu D."/>
            <person name="Zheng H."/>
            <person name="Zhang Y."/>
            <person name="Qin N."/>
            <person name="Li Z."/>
            <person name="Yang G."/>
            <person name="Yang S."/>
            <person name="Bolund L."/>
            <person name="Kristiansen K."/>
            <person name="Zheng H."/>
            <person name="Li S."/>
            <person name="Zhang X."/>
            <person name="Yang H."/>
            <person name="Wang J."/>
            <person name="Sun R."/>
            <person name="Zhang B."/>
            <person name="Jiang S."/>
            <person name="Wang J."/>
            <person name="Du Y."/>
            <person name="Li S."/>
        </authorList>
    </citation>
    <scope>NUCLEOTIDE SEQUENCE [LARGE SCALE GENOMIC DNA]</scope>
    <source>
        <strain evidence="5">cv. 9930</strain>
    </source>
</reference>
<dbReference type="AlphaFoldDB" id="A0A0A0LX85"/>
<dbReference type="EMBL" id="CM002922">
    <property type="protein sequence ID" value="KGN66388.1"/>
    <property type="molecule type" value="Genomic_DNA"/>
</dbReference>
<feature type="compositionally biased region" description="Basic and acidic residues" evidence="2">
    <location>
        <begin position="137"/>
        <end position="147"/>
    </location>
</feature>
<evidence type="ECO:0000256" key="1">
    <source>
        <dbReference type="SAM" id="Coils"/>
    </source>
</evidence>
<dbReference type="KEGG" id="csv:101220689"/>
<dbReference type="OMA" id="SPRPYDW"/>
<reference evidence="4 5" key="4">
    <citation type="journal article" date="2011" name="BMC Genomics">
        <title>RNA-Seq improves annotation of protein-coding genes in the cucumber genome.</title>
        <authorList>
            <person name="Li Z."/>
            <person name="Zhang Z."/>
            <person name="Yan P."/>
            <person name="Huang S."/>
            <person name="Fei Z."/>
            <person name="Lin K."/>
        </authorList>
    </citation>
    <scope>NUCLEOTIDE SEQUENCE [LARGE SCALE GENOMIC DNA]</scope>
    <source>
        <strain evidence="5">cv. 9930</strain>
    </source>
</reference>
<evidence type="ECO:0000259" key="3">
    <source>
        <dbReference type="PROSITE" id="PS50030"/>
    </source>
</evidence>
<feature type="region of interest" description="Disordered" evidence="2">
    <location>
        <begin position="1"/>
        <end position="60"/>
    </location>
</feature>
<sequence length="669" mass="72531">MFTIEGIFCSGEMSPASKSKSKDKKASKEVQKPTLPIPKPMGAAAAAGSSNVPASAYNPLSGTFHALESTVSVSSPLHSNGRFKNIDDTDAQSGVLLSSVAECDTISNNGSWSGESEDHKDRKSNPTVRQETIPGADIDKREKIRQKNEKKHQRQKERRAQELHERCSGYLMSRKLEALAQQLVAMGFSQDRATVALMLNEGKIEDSVSWLFEGGEETNDSADQNLGGQNLKLDISEELARIADLEAQYKCTKQEVERAVVASEGDLEKAAESLRELKLDPPAAPPKPEETGDPPTTLSSKFPGNNTNQASLRTQANPNPPSIQQRKEEKDFNYTKGAITAGMSIESLGKNIPQPLRRNPQKMEWGSYEQITTAEKRWPSTGTSPISFSLASAQSQLSSPPIKNEARYLTMGAEFNSLQSGSVREPNSVVQSRNLSVHAKPSSVSTISSSPPASWYSSNGLGTMPSSTGFLPQIRGSRSFKPSEMTLNQMYPQVQYQQQQQHFVSGNSRGDFLDANHTNASWSRTGGSSSIAPASSLGLFSGASSTQSGSSSPVDWNTGSSMPHLNYSDIDWSVDKGLTSVRPGGLLQGLNSYMQKNPHLYESNTSRLVDAQPFVPSMPSNINRVPMGGSQNGGVMGTETSANGSREWTSPFEGKDIFSYPRQFVFSPP</sequence>
<dbReference type="InterPro" id="IPR009060">
    <property type="entry name" value="UBA-like_sf"/>
</dbReference>
<proteinExistence type="predicted"/>
<dbReference type="Gramene" id="KGN66388">
    <property type="protein sequence ID" value="KGN66388"/>
    <property type="gene ID" value="Csa_1G600770"/>
</dbReference>
<name>A0A0A0LX85_CUCSA</name>
<dbReference type="SUPFAM" id="SSF46934">
    <property type="entry name" value="UBA-like"/>
    <property type="match status" value="1"/>
</dbReference>
<dbReference type="eggNOG" id="ENOG502QQDY">
    <property type="taxonomic scope" value="Eukaryota"/>
</dbReference>
<dbReference type="PANTHER" id="PTHR35294">
    <property type="entry name" value="UBIQUITIN-ASSOCIATED/TRANSLATION ELONGATION FACTOR EF1B PROTEIN"/>
    <property type="match status" value="1"/>
</dbReference>
<protein>
    <recommendedName>
        <fullName evidence="3">UBA domain-containing protein</fullName>
    </recommendedName>
</protein>
<evidence type="ECO:0000313" key="4">
    <source>
        <dbReference type="EMBL" id="KGN66388.1"/>
    </source>
</evidence>
<keyword evidence="5" id="KW-1185">Reference proteome</keyword>
<dbReference type="PANTHER" id="PTHR35294:SF1">
    <property type="entry name" value="OS05G0409000 PROTEIN"/>
    <property type="match status" value="1"/>
</dbReference>
<accession>A0A0A0LX85</accession>
<dbReference type="Proteomes" id="UP000029981">
    <property type="component" value="Chromosome 1"/>
</dbReference>
<feature type="compositionally biased region" description="Polar residues" evidence="2">
    <location>
        <begin position="294"/>
        <end position="317"/>
    </location>
</feature>